<accession>A0AAD4NDJ9</accession>
<evidence type="ECO:0000256" key="10">
    <source>
        <dbReference type="PROSITE-ProRule" id="PRU10141"/>
    </source>
</evidence>
<sequence length="506" mass="57783">MSVSSSCSSSQQLNITQLAVVRTLGEGAFGEVKLLIDRNDPNIAIAVKIIDLKKHRHQADNVRREALLQRILRHHPNVLKYISMRVNVDEQFQIFLEYADGGELFDRIEPDVGMHPEKAKFYFAQLIDGLEYIHGNGITHRDIKPENLLLTRQDVLKISDFGMATIFRHDGRERYLDTRCGTMPYVAPEVLTGRYRGVPVDIWSSGVVLVAMLVGELPWESPERSTIRFKCWVENKALNRKPWKRIPNSPLSLLKGMLDPDPKNRFTISRILNHPWFEEESEDSAVSITKQRRFNEHISPFSQPTELHSMRNSSEMLNITSDAYGELSDSHIQVGGLPSTSFSQPDNIESLLINHSQLDPTQTNIIHPLQKLARRMTRFCVIVSVQEALASISKICVSSGFQIKRPVPQQIVAVSMCGGKNDLSFIVTMFEMKDIDMGHRMVMADFRRSKGDGLQFKRIFMNVKRKMDDVICKDSYDWLVKQDLLCSEGIKSLKIDCPEEIQPMEE</sequence>
<dbReference type="EC" id="2.7.11.1" evidence="2"/>
<evidence type="ECO:0000313" key="12">
    <source>
        <dbReference type="EMBL" id="KAI1720754.1"/>
    </source>
</evidence>
<dbReference type="InterPro" id="IPR000719">
    <property type="entry name" value="Prot_kinase_dom"/>
</dbReference>
<keyword evidence="4" id="KW-0808">Transferase</keyword>
<dbReference type="Gene3D" id="1.10.510.10">
    <property type="entry name" value="Transferase(Phosphotransferase) domain 1"/>
    <property type="match status" value="1"/>
</dbReference>
<evidence type="ECO:0000256" key="8">
    <source>
        <dbReference type="ARBA" id="ARBA00047899"/>
    </source>
</evidence>
<dbReference type="PROSITE" id="PS00107">
    <property type="entry name" value="PROTEIN_KINASE_ATP"/>
    <property type="match status" value="1"/>
</dbReference>
<evidence type="ECO:0000256" key="1">
    <source>
        <dbReference type="ARBA" id="ARBA00010791"/>
    </source>
</evidence>
<keyword evidence="7 10" id="KW-0067">ATP-binding</keyword>
<evidence type="ECO:0000256" key="3">
    <source>
        <dbReference type="ARBA" id="ARBA00022527"/>
    </source>
</evidence>
<dbReference type="InterPro" id="IPR008271">
    <property type="entry name" value="Ser/Thr_kinase_AS"/>
</dbReference>
<evidence type="ECO:0000259" key="11">
    <source>
        <dbReference type="PROSITE" id="PS50011"/>
    </source>
</evidence>
<proteinExistence type="inferred from homology"/>
<comment type="similarity">
    <text evidence="1">Belongs to the protein kinase superfamily. CAMK Ser/Thr protein kinase family. NIM1 subfamily.</text>
</comment>
<dbReference type="PROSITE" id="PS50011">
    <property type="entry name" value="PROTEIN_KINASE_DOM"/>
    <property type="match status" value="1"/>
</dbReference>
<feature type="binding site" evidence="10">
    <location>
        <position position="48"/>
    </location>
    <ligand>
        <name>ATP</name>
        <dbReference type="ChEBI" id="CHEBI:30616"/>
    </ligand>
</feature>
<evidence type="ECO:0000256" key="9">
    <source>
        <dbReference type="ARBA" id="ARBA00048679"/>
    </source>
</evidence>
<evidence type="ECO:0000256" key="2">
    <source>
        <dbReference type="ARBA" id="ARBA00012513"/>
    </source>
</evidence>
<keyword evidence="5 10" id="KW-0547">Nucleotide-binding</keyword>
<gene>
    <name evidence="12" type="ORF">DdX_05000</name>
</gene>
<dbReference type="GO" id="GO:0005524">
    <property type="term" value="F:ATP binding"/>
    <property type="evidence" value="ECO:0007669"/>
    <property type="project" value="UniProtKB-UniRule"/>
</dbReference>
<dbReference type="GO" id="GO:0005737">
    <property type="term" value="C:cytoplasm"/>
    <property type="evidence" value="ECO:0007669"/>
    <property type="project" value="TreeGrafter"/>
</dbReference>
<dbReference type="GO" id="GO:0035556">
    <property type="term" value="P:intracellular signal transduction"/>
    <property type="evidence" value="ECO:0007669"/>
    <property type="project" value="TreeGrafter"/>
</dbReference>
<dbReference type="Proteomes" id="UP001201812">
    <property type="component" value="Unassembled WGS sequence"/>
</dbReference>
<dbReference type="InterPro" id="IPR011009">
    <property type="entry name" value="Kinase-like_dom_sf"/>
</dbReference>
<dbReference type="Gene3D" id="3.30.310.80">
    <property type="entry name" value="Kinase associated domain 1, KA1"/>
    <property type="match status" value="1"/>
</dbReference>
<name>A0AAD4NDJ9_9BILA</name>
<dbReference type="Pfam" id="PF00069">
    <property type="entry name" value="Pkinase"/>
    <property type="match status" value="1"/>
</dbReference>
<keyword evidence="13" id="KW-1185">Reference proteome</keyword>
<keyword evidence="6 12" id="KW-0418">Kinase</keyword>
<dbReference type="PANTHER" id="PTHR24346:SF107">
    <property type="entry name" value="SERINE_THREONINE-PROTEIN KINASE CHK1"/>
    <property type="match status" value="1"/>
</dbReference>
<dbReference type="SUPFAM" id="SSF56112">
    <property type="entry name" value="Protein kinase-like (PK-like)"/>
    <property type="match status" value="1"/>
</dbReference>
<keyword evidence="3" id="KW-0723">Serine/threonine-protein kinase</keyword>
<dbReference type="FunFam" id="1.10.510.10:FF:000301">
    <property type="entry name" value="Serine/threonine-protein kinase Chk1"/>
    <property type="match status" value="1"/>
</dbReference>
<comment type="catalytic activity">
    <reaction evidence="8">
        <text>L-threonyl-[protein] + ATP = O-phospho-L-threonyl-[protein] + ADP + H(+)</text>
        <dbReference type="Rhea" id="RHEA:46608"/>
        <dbReference type="Rhea" id="RHEA-COMP:11060"/>
        <dbReference type="Rhea" id="RHEA-COMP:11605"/>
        <dbReference type="ChEBI" id="CHEBI:15378"/>
        <dbReference type="ChEBI" id="CHEBI:30013"/>
        <dbReference type="ChEBI" id="CHEBI:30616"/>
        <dbReference type="ChEBI" id="CHEBI:61977"/>
        <dbReference type="ChEBI" id="CHEBI:456216"/>
        <dbReference type="EC" id="2.7.11.1"/>
    </reaction>
</comment>
<dbReference type="GO" id="GO:0004674">
    <property type="term" value="F:protein serine/threonine kinase activity"/>
    <property type="evidence" value="ECO:0007669"/>
    <property type="project" value="UniProtKB-KW"/>
</dbReference>
<organism evidence="12 13">
    <name type="scientific">Ditylenchus destructor</name>
    <dbReference type="NCBI Taxonomy" id="166010"/>
    <lineage>
        <taxon>Eukaryota</taxon>
        <taxon>Metazoa</taxon>
        <taxon>Ecdysozoa</taxon>
        <taxon>Nematoda</taxon>
        <taxon>Chromadorea</taxon>
        <taxon>Rhabditida</taxon>
        <taxon>Tylenchina</taxon>
        <taxon>Tylenchomorpha</taxon>
        <taxon>Sphaerularioidea</taxon>
        <taxon>Anguinidae</taxon>
        <taxon>Anguininae</taxon>
        <taxon>Ditylenchus</taxon>
    </lineage>
</organism>
<dbReference type="PANTHER" id="PTHR24346">
    <property type="entry name" value="MAP/MICROTUBULE AFFINITY-REGULATING KINASE"/>
    <property type="match status" value="1"/>
</dbReference>
<dbReference type="AlphaFoldDB" id="A0AAD4NDJ9"/>
<feature type="domain" description="Protein kinase" evidence="11">
    <location>
        <begin position="18"/>
        <end position="277"/>
    </location>
</feature>
<evidence type="ECO:0000313" key="13">
    <source>
        <dbReference type="Proteomes" id="UP001201812"/>
    </source>
</evidence>
<protein>
    <recommendedName>
        <fullName evidence="2">non-specific serine/threonine protein kinase</fullName>
        <ecNumber evidence="2">2.7.11.1</ecNumber>
    </recommendedName>
</protein>
<evidence type="ECO:0000256" key="4">
    <source>
        <dbReference type="ARBA" id="ARBA00022679"/>
    </source>
</evidence>
<evidence type="ECO:0000256" key="5">
    <source>
        <dbReference type="ARBA" id="ARBA00022741"/>
    </source>
</evidence>
<dbReference type="EMBL" id="JAKKPZ010000005">
    <property type="protein sequence ID" value="KAI1720754.1"/>
    <property type="molecule type" value="Genomic_DNA"/>
</dbReference>
<comment type="caution">
    <text evidence="12">The sequence shown here is derived from an EMBL/GenBank/DDBJ whole genome shotgun (WGS) entry which is preliminary data.</text>
</comment>
<comment type="catalytic activity">
    <reaction evidence="9">
        <text>L-seryl-[protein] + ATP = O-phospho-L-seryl-[protein] + ADP + H(+)</text>
        <dbReference type="Rhea" id="RHEA:17989"/>
        <dbReference type="Rhea" id="RHEA-COMP:9863"/>
        <dbReference type="Rhea" id="RHEA-COMP:11604"/>
        <dbReference type="ChEBI" id="CHEBI:15378"/>
        <dbReference type="ChEBI" id="CHEBI:29999"/>
        <dbReference type="ChEBI" id="CHEBI:30616"/>
        <dbReference type="ChEBI" id="CHEBI:83421"/>
        <dbReference type="ChEBI" id="CHEBI:456216"/>
        <dbReference type="EC" id="2.7.11.1"/>
    </reaction>
</comment>
<evidence type="ECO:0000256" key="6">
    <source>
        <dbReference type="ARBA" id="ARBA00022777"/>
    </source>
</evidence>
<dbReference type="PROSITE" id="PS00108">
    <property type="entry name" value="PROTEIN_KINASE_ST"/>
    <property type="match status" value="1"/>
</dbReference>
<evidence type="ECO:0000256" key="7">
    <source>
        <dbReference type="ARBA" id="ARBA00022840"/>
    </source>
</evidence>
<dbReference type="SMART" id="SM00220">
    <property type="entry name" value="S_TKc"/>
    <property type="match status" value="1"/>
</dbReference>
<dbReference type="InterPro" id="IPR017441">
    <property type="entry name" value="Protein_kinase_ATP_BS"/>
</dbReference>
<reference evidence="12" key="1">
    <citation type="submission" date="2022-01" db="EMBL/GenBank/DDBJ databases">
        <title>Genome Sequence Resource for Two Populations of Ditylenchus destructor, the Migratory Endoparasitic Phytonematode.</title>
        <authorList>
            <person name="Zhang H."/>
            <person name="Lin R."/>
            <person name="Xie B."/>
        </authorList>
    </citation>
    <scope>NUCLEOTIDE SEQUENCE</scope>
    <source>
        <strain evidence="12">BazhouSP</strain>
    </source>
</reference>